<proteinExistence type="predicted"/>
<name>A0ABN5GZN0_9FIRM</name>
<evidence type="ECO:0000256" key="1">
    <source>
        <dbReference type="ARBA" id="ARBA00022485"/>
    </source>
</evidence>
<evidence type="ECO:0000256" key="3">
    <source>
        <dbReference type="ARBA" id="ARBA00022737"/>
    </source>
</evidence>
<dbReference type="PROSITE" id="PS51379">
    <property type="entry name" value="4FE4S_FER_2"/>
    <property type="match status" value="1"/>
</dbReference>
<sequence length="420" mass="47174">MEYNPNHERYWDETALSEDMKKAFDICNGCRLCYSLCPSFPELFRVVESHEDDVDLLTDEEMAKTADLCYQCKLCYLKCPYIPPHRFDLDFPRLMLRSKAVRAKKHGIKPVDRFLGDPERIGRLGTAAPTLSNWSNLQPVMRQLLEKTVGIDHRRHLPKFALMRFSQWIEKHQERTKTADVAIFSTCTVEYHEPGIGQAALKVLAHNGIQAEVPAFQQCCGMPALDGGDIAGATLRARQNVAVLKQFARDGKPILALQPTCAYVLKKEYPLLLGTEDAELVSRNTWDVTEYLAQMARKGELKKDFAQALGTVTYHLSCHTKAEGLKRQARDLLTYVDGTTVNVVDHCAGIDGTWGLKAEFYDESQKVAAKLTQAFHKAHDTQACSDCALAGLQIETVTDQPPRHPVELLAQAYGLHKAPE</sequence>
<dbReference type="PANTHER" id="PTHR32479">
    <property type="entry name" value="GLYCOLATE OXIDASE IRON-SULFUR SUBUNIT"/>
    <property type="match status" value="1"/>
</dbReference>
<organism evidence="7 8">
    <name type="scientific">Sulfobacillus thermotolerans</name>
    <dbReference type="NCBI Taxonomy" id="338644"/>
    <lineage>
        <taxon>Bacteria</taxon>
        <taxon>Bacillati</taxon>
        <taxon>Bacillota</taxon>
        <taxon>Clostridia</taxon>
        <taxon>Eubacteriales</taxon>
        <taxon>Clostridiales Family XVII. Incertae Sedis</taxon>
        <taxon>Sulfobacillus</taxon>
    </lineage>
</organism>
<dbReference type="InterPro" id="IPR017896">
    <property type="entry name" value="4Fe4S_Fe-S-bd"/>
</dbReference>
<keyword evidence="3" id="KW-0677">Repeat</keyword>
<dbReference type="InterPro" id="IPR004017">
    <property type="entry name" value="Cys_rich_dom"/>
</dbReference>
<evidence type="ECO:0000256" key="4">
    <source>
        <dbReference type="ARBA" id="ARBA00023004"/>
    </source>
</evidence>
<dbReference type="InterPro" id="IPR017900">
    <property type="entry name" value="4Fe4S_Fe_S_CS"/>
</dbReference>
<dbReference type="Proteomes" id="UP000325292">
    <property type="component" value="Chromosome"/>
</dbReference>
<evidence type="ECO:0000313" key="7">
    <source>
        <dbReference type="EMBL" id="AUW93987.1"/>
    </source>
</evidence>
<dbReference type="PANTHER" id="PTHR32479:SF19">
    <property type="entry name" value="ANAEROBIC GLYCEROL-3-PHOSPHATE DEHYDROGENASE SUBUNIT C"/>
    <property type="match status" value="1"/>
</dbReference>
<protein>
    <submittedName>
        <fullName evidence="7">Ferredoxin</fullName>
    </submittedName>
</protein>
<dbReference type="EMBL" id="CP019454">
    <property type="protein sequence ID" value="AUW93987.1"/>
    <property type="molecule type" value="Genomic_DNA"/>
</dbReference>
<evidence type="ECO:0000259" key="6">
    <source>
        <dbReference type="PROSITE" id="PS51379"/>
    </source>
</evidence>
<dbReference type="SUPFAM" id="SSF54862">
    <property type="entry name" value="4Fe-4S ferredoxins"/>
    <property type="match status" value="1"/>
</dbReference>
<keyword evidence="5" id="KW-0411">Iron-sulfur</keyword>
<reference evidence="7 8" key="1">
    <citation type="journal article" date="2019" name="Sci. Rep.">
        <title>Sulfobacillus thermotolerans: new insights into resistance and metabolic capacities of acidophilic chemolithotrophs.</title>
        <authorList>
            <person name="Panyushkina A.E."/>
            <person name="Babenko V.V."/>
            <person name="Nikitina A.S."/>
            <person name="Selezneva O.V."/>
            <person name="Tsaplina I.A."/>
            <person name="Letarova M.A."/>
            <person name="Kostryukova E.S."/>
            <person name="Letarov A.V."/>
        </authorList>
    </citation>
    <scope>NUCLEOTIDE SEQUENCE [LARGE SCALE GENOMIC DNA]</scope>
    <source>
        <strain evidence="7 8">Kr1</strain>
    </source>
</reference>
<dbReference type="PROSITE" id="PS00198">
    <property type="entry name" value="4FE4S_FER_1"/>
    <property type="match status" value="2"/>
</dbReference>
<gene>
    <name evidence="7" type="ORF">BXT84_08525</name>
</gene>
<dbReference type="Pfam" id="PF02754">
    <property type="entry name" value="CCG"/>
    <property type="match status" value="2"/>
</dbReference>
<evidence type="ECO:0000313" key="8">
    <source>
        <dbReference type="Proteomes" id="UP000325292"/>
    </source>
</evidence>
<evidence type="ECO:0000256" key="5">
    <source>
        <dbReference type="ARBA" id="ARBA00023014"/>
    </source>
</evidence>
<keyword evidence="2" id="KW-0479">Metal-binding</keyword>
<keyword evidence="8" id="KW-1185">Reference proteome</keyword>
<keyword evidence="1" id="KW-0004">4Fe-4S</keyword>
<accession>A0ABN5GZN0</accession>
<keyword evidence="4" id="KW-0408">Iron</keyword>
<evidence type="ECO:0000256" key="2">
    <source>
        <dbReference type="ARBA" id="ARBA00022723"/>
    </source>
</evidence>
<feature type="domain" description="4Fe-4S ferredoxin-type" evidence="6">
    <location>
        <begin position="18"/>
        <end position="49"/>
    </location>
</feature>